<keyword evidence="2" id="KW-1185">Reference proteome</keyword>
<proteinExistence type="predicted"/>
<sequence>MFVMENIDDLWNHIAYVLGYAPDRFPYRDFLAPAEQMTLDRAFEQLHAGVVIAYPEEQFEDKRRELHSILDRSFMAYRNGQEIEGGTLLNEFEGRISSADEFPLSTTFGQLASDANKTWSNPRVAIV</sequence>
<evidence type="ECO:0000313" key="2">
    <source>
        <dbReference type="Proteomes" id="UP000469430"/>
    </source>
</evidence>
<dbReference type="AlphaFoldDB" id="A0A6I4TVR5"/>
<dbReference type="Proteomes" id="UP000469430">
    <property type="component" value="Unassembled WGS sequence"/>
</dbReference>
<name>A0A6I4TVR5_9SPHN</name>
<gene>
    <name evidence="1" type="ORF">GRI97_07795</name>
</gene>
<dbReference type="RefSeq" id="WP_377019068.1">
    <property type="nucleotide sequence ID" value="NZ_JBHSCP010000001.1"/>
</dbReference>
<reference evidence="1 2" key="1">
    <citation type="submission" date="2019-12" db="EMBL/GenBank/DDBJ databases">
        <title>Genomic-based taxomic classification of the family Erythrobacteraceae.</title>
        <authorList>
            <person name="Xu L."/>
        </authorList>
    </citation>
    <scope>NUCLEOTIDE SEQUENCE [LARGE SCALE GENOMIC DNA]</scope>
    <source>
        <strain evidence="1 2">S36</strain>
    </source>
</reference>
<protein>
    <submittedName>
        <fullName evidence="1">Uncharacterized protein</fullName>
    </submittedName>
</protein>
<organism evidence="1 2">
    <name type="scientific">Croceibacterium xixiisoli</name>
    <dbReference type="NCBI Taxonomy" id="1476466"/>
    <lineage>
        <taxon>Bacteria</taxon>
        <taxon>Pseudomonadati</taxon>
        <taxon>Pseudomonadota</taxon>
        <taxon>Alphaproteobacteria</taxon>
        <taxon>Sphingomonadales</taxon>
        <taxon>Erythrobacteraceae</taxon>
        <taxon>Croceibacterium</taxon>
    </lineage>
</organism>
<dbReference type="EMBL" id="WTYJ01000001">
    <property type="protein sequence ID" value="MXO98887.1"/>
    <property type="molecule type" value="Genomic_DNA"/>
</dbReference>
<evidence type="ECO:0000313" key="1">
    <source>
        <dbReference type="EMBL" id="MXO98887.1"/>
    </source>
</evidence>
<comment type="caution">
    <text evidence="1">The sequence shown here is derived from an EMBL/GenBank/DDBJ whole genome shotgun (WGS) entry which is preliminary data.</text>
</comment>
<accession>A0A6I4TVR5</accession>